<protein>
    <submittedName>
        <fullName evidence="1">Uncharacterized protein</fullName>
    </submittedName>
</protein>
<dbReference type="Proteomes" id="UP001207337">
    <property type="component" value="Unassembled WGS sequence"/>
</dbReference>
<keyword evidence="2" id="KW-1185">Reference proteome</keyword>
<evidence type="ECO:0000313" key="2">
    <source>
        <dbReference type="Proteomes" id="UP001207337"/>
    </source>
</evidence>
<gene>
    <name evidence="1" type="ORF">LQ318_03880</name>
</gene>
<proteinExistence type="predicted"/>
<comment type="caution">
    <text evidence="1">The sequence shown here is derived from an EMBL/GenBank/DDBJ whole genome shotgun (WGS) entry which is preliminary data.</text>
</comment>
<name>A0ABT3PW54_9BACT</name>
<sequence length="232" mass="26847">MRYTHKHGQCYQIQEYIVWDYEVTIRTGTLCYYLNVNTEALLRSRQFAMRFLWDRTLNALASYYDPTTGVAGGLADIGVIVSGASLPPIFSDIAQGISMGQLLDNIQDITDRVETRLNEIDRLLALDGTELFCFEDVKWRRRYQTVKTYSSVEIVEVECTDWILEIPEGETLHIPEQTERIYPLPELDQEDTGRFKSLRNAYSTDKRNAGIGFLKDVIKKQEIQKTDTDKKR</sequence>
<evidence type="ECO:0000313" key="1">
    <source>
        <dbReference type="EMBL" id="MCW9712036.1"/>
    </source>
</evidence>
<accession>A0ABT3PW54</accession>
<reference evidence="1 2" key="1">
    <citation type="submission" date="2021-11" db="EMBL/GenBank/DDBJ databases">
        <title>Aliifidinibius sp. nov., a new bacterium isolated from saline soil.</title>
        <authorList>
            <person name="Galisteo C."/>
            <person name="De La Haba R."/>
            <person name="Sanchez-Porro C."/>
            <person name="Ventosa A."/>
        </authorList>
    </citation>
    <scope>NUCLEOTIDE SEQUENCE [LARGE SCALE GENOMIC DNA]</scope>
    <source>
        <strain evidence="1 2">KACC 190600</strain>
    </source>
</reference>
<dbReference type="RefSeq" id="WP_265787692.1">
    <property type="nucleotide sequence ID" value="NZ_BAABRS010000001.1"/>
</dbReference>
<organism evidence="1 2">
    <name type="scientific">Fodinibius salicampi</name>
    <dbReference type="NCBI Taxonomy" id="1920655"/>
    <lineage>
        <taxon>Bacteria</taxon>
        <taxon>Pseudomonadati</taxon>
        <taxon>Balneolota</taxon>
        <taxon>Balneolia</taxon>
        <taxon>Balneolales</taxon>
        <taxon>Balneolaceae</taxon>
        <taxon>Fodinibius</taxon>
    </lineage>
</organism>
<dbReference type="EMBL" id="JAJNDC010000001">
    <property type="protein sequence ID" value="MCW9712036.1"/>
    <property type="molecule type" value="Genomic_DNA"/>
</dbReference>